<reference evidence="1 2" key="1">
    <citation type="journal article" date="2021" name="Nat. Plants">
        <title>The Taxus genome provides insights into paclitaxel biosynthesis.</title>
        <authorList>
            <person name="Xiong X."/>
            <person name="Gou J."/>
            <person name="Liao Q."/>
            <person name="Li Y."/>
            <person name="Zhou Q."/>
            <person name="Bi G."/>
            <person name="Li C."/>
            <person name="Du R."/>
            <person name="Wang X."/>
            <person name="Sun T."/>
            <person name="Guo L."/>
            <person name="Liang H."/>
            <person name="Lu P."/>
            <person name="Wu Y."/>
            <person name="Zhang Z."/>
            <person name="Ro D.K."/>
            <person name="Shang Y."/>
            <person name="Huang S."/>
            <person name="Yan J."/>
        </authorList>
    </citation>
    <scope>NUCLEOTIDE SEQUENCE [LARGE SCALE GENOMIC DNA]</scope>
    <source>
        <strain evidence="1">Ta-2019</strain>
    </source>
</reference>
<protein>
    <submittedName>
        <fullName evidence="1">Uncharacterized protein</fullName>
    </submittedName>
</protein>
<keyword evidence="2" id="KW-1185">Reference proteome</keyword>
<dbReference type="PANTHER" id="PTHR47382:SF1">
    <property type="entry name" value="USPA DOMAIN-CONTAINING PROTEIN"/>
    <property type="match status" value="1"/>
</dbReference>
<dbReference type="PANTHER" id="PTHR47382">
    <property type="entry name" value="U-BOX DOMAIN-CONTAINING PROTEIN 52-LIKE"/>
    <property type="match status" value="1"/>
</dbReference>
<comment type="caution">
    <text evidence="1">The sequence shown here is derived from an EMBL/GenBank/DDBJ whole genome shotgun (WGS) entry which is preliminary data.</text>
</comment>
<evidence type="ECO:0000313" key="1">
    <source>
        <dbReference type="EMBL" id="KAH9318520.1"/>
    </source>
</evidence>
<accession>A0AA38GBT3</accession>
<dbReference type="SUPFAM" id="SSF52402">
    <property type="entry name" value="Adenine nucleotide alpha hydrolases-like"/>
    <property type="match status" value="1"/>
</dbReference>
<evidence type="ECO:0000313" key="2">
    <source>
        <dbReference type="Proteomes" id="UP000824469"/>
    </source>
</evidence>
<proteinExistence type="predicted"/>
<dbReference type="Proteomes" id="UP000824469">
    <property type="component" value="Unassembled WGS sequence"/>
</dbReference>
<dbReference type="AlphaFoldDB" id="A0AA38GBT3"/>
<feature type="non-terminal residue" evidence="1">
    <location>
        <position position="1"/>
    </location>
</feature>
<dbReference type="OMA" id="RGNTIAW"/>
<name>A0AA38GBT3_TAXCH</name>
<dbReference type="EMBL" id="JAHRHJ020000004">
    <property type="protein sequence ID" value="KAH9318520.1"/>
    <property type="molecule type" value="Genomic_DNA"/>
</dbReference>
<organism evidence="1 2">
    <name type="scientific">Taxus chinensis</name>
    <name type="common">Chinese yew</name>
    <name type="synonym">Taxus wallichiana var. chinensis</name>
    <dbReference type="NCBI Taxonomy" id="29808"/>
    <lineage>
        <taxon>Eukaryota</taxon>
        <taxon>Viridiplantae</taxon>
        <taxon>Streptophyta</taxon>
        <taxon>Embryophyta</taxon>
        <taxon>Tracheophyta</taxon>
        <taxon>Spermatophyta</taxon>
        <taxon>Pinopsida</taxon>
        <taxon>Pinidae</taxon>
        <taxon>Conifers II</taxon>
        <taxon>Cupressales</taxon>
        <taxon>Taxaceae</taxon>
        <taxon>Taxus</taxon>
    </lineage>
</organism>
<gene>
    <name evidence="1" type="ORF">KI387_020289</name>
</gene>
<dbReference type="Gene3D" id="3.40.50.620">
    <property type="entry name" value="HUPs"/>
    <property type="match status" value="1"/>
</dbReference>
<feature type="non-terminal residue" evidence="1">
    <location>
        <position position="103"/>
    </location>
</feature>
<sequence length="103" mass="11725">GRLPRSQVAQDMVDSCIKEEEEKRRKLLQNYLDMCSDAKVKAETVMIESDMAHKSLVEVISVLNISKLVMGTKPATHPMTRKLKRMGPGKAEYVQRHAPHFCE</sequence>
<dbReference type="InterPro" id="IPR014729">
    <property type="entry name" value="Rossmann-like_a/b/a_fold"/>
</dbReference>